<organism evidence="1 2">
    <name type="scientific">Clathrus columnatus</name>
    <dbReference type="NCBI Taxonomy" id="1419009"/>
    <lineage>
        <taxon>Eukaryota</taxon>
        <taxon>Fungi</taxon>
        <taxon>Dikarya</taxon>
        <taxon>Basidiomycota</taxon>
        <taxon>Agaricomycotina</taxon>
        <taxon>Agaricomycetes</taxon>
        <taxon>Phallomycetidae</taxon>
        <taxon>Phallales</taxon>
        <taxon>Clathraceae</taxon>
        <taxon>Clathrus</taxon>
    </lineage>
</organism>
<dbReference type="EMBL" id="BPWL01000007">
    <property type="protein sequence ID" value="GJJ12189.1"/>
    <property type="molecule type" value="Genomic_DNA"/>
</dbReference>
<comment type="caution">
    <text evidence="1">The sequence shown here is derived from an EMBL/GenBank/DDBJ whole genome shotgun (WGS) entry which is preliminary data.</text>
</comment>
<reference evidence="1" key="1">
    <citation type="submission" date="2021-10" db="EMBL/GenBank/DDBJ databases">
        <title>De novo Genome Assembly of Clathrus columnatus (Basidiomycota, Fungi) Using Illumina and Nanopore Sequence Data.</title>
        <authorList>
            <person name="Ogiso-Tanaka E."/>
            <person name="Itagaki H."/>
            <person name="Hosoya T."/>
            <person name="Hosaka K."/>
        </authorList>
    </citation>
    <scope>NUCLEOTIDE SEQUENCE</scope>
    <source>
        <strain evidence="1">MO-923</strain>
    </source>
</reference>
<dbReference type="SUPFAM" id="SSF56112">
    <property type="entry name" value="Protein kinase-like (PK-like)"/>
    <property type="match status" value="1"/>
</dbReference>
<dbReference type="AlphaFoldDB" id="A0AAV5AHN5"/>
<protein>
    <recommendedName>
        <fullName evidence="3">Aminoglycoside phosphotransferase domain-containing protein</fullName>
    </recommendedName>
</protein>
<evidence type="ECO:0000313" key="2">
    <source>
        <dbReference type="Proteomes" id="UP001050691"/>
    </source>
</evidence>
<sequence length="264" mass="30248">MDGVPFEQAEIIKQCRHHLKNHPEFCDVMDYFVVLKDGNGDETSFGVKIGNIFDKHFLTFDDTMMRALKLDTEPKKFTIPTRYGTILDKSYDYLVMENLKGETIWEAMGNGSRELPESCADKIAAAVHELRQNWKLCDRLIKLDALTPQVHWYPQGGIFPYDNQGGRVVTSIKDFADFMTVRFRRAGIDLDAVPLTPRVMTHGGLSPRSLKLCPDGTIGFMDLRTCFVGPTWWEYYALHASDEDLMNEVKEREEIELEEDGVVQ</sequence>
<evidence type="ECO:0000313" key="1">
    <source>
        <dbReference type="EMBL" id="GJJ12189.1"/>
    </source>
</evidence>
<keyword evidence="2" id="KW-1185">Reference proteome</keyword>
<gene>
    <name evidence="1" type="ORF">Clacol_006430</name>
</gene>
<dbReference type="Proteomes" id="UP001050691">
    <property type="component" value="Unassembled WGS sequence"/>
</dbReference>
<accession>A0AAV5AHN5</accession>
<evidence type="ECO:0008006" key="3">
    <source>
        <dbReference type="Google" id="ProtNLM"/>
    </source>
</evidence>
<proteinExistence type="predicted"/>
<name>A0AAV5AHN5_9AGAM</name>
<dbReference type="InterPro" id="IPR011009">
    <property type="entry name" value="Kinase-like_dom_sf"/>
</dbReference>